<protein>
    <submittedName>
        <fullName evidence="2">Uncharacterized protein</fullName>
    </submittedName>
</protein>
<sequence length="498" mass="52477">MRSNVLKTAFGIVSLSATAAFAQPWASNYAVGEGPVFNPAWNPSAPAYLMSNLGGNIYGITITPNGVGPGAYGLFLWKVSDGSWSNTAPANTPENAYGRAPTTASLDLRVDFNAHGDGFIPDVGVNGQNGILYTVPKVWDGAAKVILVGAFNGWNNNDTTYELKDDGVAPDATAGDGIYTGQFVFSSTGSFDFLVLPMFGSDPGSWDLKLSQRGIADGGNLNVIITDTSNPYKFTVDTNKGRIKIESPAPPITYPCALSSAWDTTPGPATQLFDDGTNGDVVSGDGIYARVFTVTNADPSGQDQVQVYDNGNMYPQTAGYPFKSVANGTKVVVSYDTNSYSDGYLPSTKIVWVNPSARLLPGDPSGPTGVHVTGDFVADLGGTNWNPGDPLTQLSDANSDQIYDITFPGSIVPAMSGKQWKATGGSWTWQYGSPDNGFTKNGNNPNMSLSTSAGVDLQFKVDAVNGRAGYGQPSIVDPTRPSNAVFNNSSSVADWQLF</sequence>
<dbReference type="Gene3D" id="2.60.40.10">
    <property type="entry name" value="Immunoglobulins"/>
    <property type="match status" value="1"/>
</dbReference>
<evidence type="ECO:0000313" key="2">
    <source>
        <dbReference type="EMBL" id="AXA35128.1"/>
    </source>
</evidence>
<accession>A0A2Z4Y2Q5</accession>
<organism evidence="2 3">
    <name type="scientific">Sumerlaea chitinivorans</name>
    <dbReference type="NCBI Taxonomy" id="2250252"/>
    <lineage>
        <taxon>Bacteria</taxon>
        <taxon>Candidatus Sumerlaeota</taxon>
        <taxon>Candidatus Sumerlaeia</taxon>
        <taxon>Candidatus Sumerlaeales</taxon>
        <taxon>Candidatus Sumerlaeaceae</taxon>
        <taxon>Candidatus Sumerlaea</taxon>
    </lineage>
</organism>
<feature type="signal peptide" evidence="1">
    <location>
        <begin position="1"/>
        <end position="22"/>
    </location>
</feature>
<dbReference type="InterPro" id="IPR013783">
    <property type="entry name" value="Ig-like_fold"/>
</dbReference>
<gene>
    <name evidence="2" type="ORF">BRCON_0351</name>
</gene>
<dbReference type="NCBIfam" id="NF041940">
    <property type="entry name" value="choice_anch_X"/>
    <property type="match status" value="2"/>
</dbReference>
<proteinExistence type="predicted"/>
<reference evidence="2 3" key="1">
    <citation type="submission" date="2018-05" db="EMBL/GenBank/DDBJ databases">
        <title>A metagenomic window into the 2 km-deep terrestrial subsurface aquifer revealed taxonomically and functionally diverse microbial community comprising novel uncultured bacterial lineages.</title>
        <authorList>
            <person name="Kadnikov V.V."/>
            <person name="Mardanov A.V."/>
            <person name="Beletsky A.V."/>
            <person name="Banks D."/>
            <person name="Pimenov N.V."/>
            <person name="Frank Y.A."/>
            <person name="Karnachuk O.V."/>
            <person name="Ravin N.V."/>
        </authorList>
    </citation>
    <scope>NUCLEOTIDE SEQUENCE [LARGE SCALE GENOMIC DNA]</scope>
    <source>
        <strain evidence="2">BY</strain>
    </source>
</reference>
<dbReference type="KEGG" id="schv:BRCON_0351"/>
<name>A0A2Z4Y2Q5_SUMC1</name>
<dbReference type="Gene3D" id="2.60.40.3620">
    <property type="match status" value="1"/>
</dbReference>
<dbReference type="EMBL" id="CP030759">
    <property type="protein sequence ID" value="AXA35128.1"/>
    <property type="molecule type" value="Genomic_DNA"/>
</dbReference>
<feature type="chain" id="PRO_5016410075" evidence="1">
    <location>
        <begin position="23"/>
        <end position="498"/>
    </location>
</feature>
<keyword evidence="1" id="KW-0732">Signal</keyword>
<evidence type="ECO:0000256" key="1">
    <source>
        <dbReference type="SAM" id="SignalP"/>
    </source>
</evidence>
<dbReference type="AlphaFoldDB" id="A0A2Z4Y2Q5"/>
<evidence type="ECO:0000313" key="3">
    <source>
        <dbReference type="Proteomes" id="UP000262583"/>
    </source>
</evidence>
<dbReference type="Proteomes" id="UP000262583">
    <property type="component" value="Chromosome"/>
</dbReference>